<accession>A0ABX2CY07</accession>
<sequence>MKVQRIRIPNSDKASWTVLDDNYSAVRPIEQFIGYLESIERSPNTIKSYAYHLKLYWEYLRDDNKDWTQIGLSDLANFVAWLRNPQPSVAHILQQEAKRTEATVNAIITSVSMFYDYQERLGVVEEIPLYKTQVQSGRRYKSFLHHINKSKPVRTKLIKLKEPKRIVKTLTQEQIKQLINACDRIRDKFLIALLYESGMRIGQALGLRHEDIQSWDNLIRIVPRQDNSNGARAKTRNTYSIDISKELMGLYTEYLLKEFEEIESDYVFVNLWDGVIGQPLKYGAVSDLFRRLSKKTGIEAHPHLLRHTHATELIRDGWDAAHVQKRLGHAQVQTVLDTYTHLTDEDMKKAYQDYLDKRGK</sequence>
<organism evidence="8 9">
    <name type="scientific">Microcoleus asticus IPMA8</name>
    <dbReference type="NCBI Taxonomy" id="2563858"/>
    <lineage>
        <taxon>Bacteria</taxon>
        <taxon>Bacillati</taxon>
        <taxon>Cyanobacteriota</taxon>
        <taxon>Cyanophyceae</taxon>
        <taxon>Oscillatoriophycideae</taxon>
        <taxon>Oscillatoriales</taxon>
        <taxon>Microcoleaceae</taxon>
        <taxon>Microcoleus</taxon>
        <taxon>Microcoleus asticus</taxon>
    </lineage>
</organism>
<dbReference type="Proteomes" id="UP000702425">
    <property type="component" value="Unassembled WGS sequence"/>
</dbReference>
<comment type="similarity">
    <text evidence="1">Belongs to the 'phage' integrase family.</text>
</comment>
<dbReference type="InterPro" id="IPR050090">
    <property type="entry name" value="Tyrosine_recombinase_XerCD"/>
</dbReference>
<evidence type="ECO:0000256" key="5">
    <source>
        <dbReference type="PROSITE-ProRule" id="PRU01248"/>
    </source>
</evidence>
<dbReference type="InterPro" id="IPR011010">
    <property type="entry name" value="DNA_brk_join_enz"/>
</dbReference>
<dbReference type="PROSITE" id="PS51898">
    <property type="entry name" value="TYR_RECOMBINASE"/>
    <property type="match status" value="1"/>
</dbReference>
<gene>
    <name evidence="8" type="primary">xerC_3</name>
    <name evidence="8" type="ORF">E5S67_02924</name>
</gene>
<evidence type="ECO:0000256" key="1">
    <source>
        <dbReference type="ARBA" id="ARBA00008857"/>
    </source>
</evidence>
<evidence type="ECO:0000313" key="8">
    <source>
        <dbReference type="EMBL" id="NQE35194.1"/>
    </source>
</evidence>
<evidence type="ECO:0000256" key="3">
    <source>
        <dbReference type="ARBA" id="ARBA00023125"/>
    </source>
</evidence>
<dbReference type="Pfam" id="PF02899">
    <property type="entry name" value="Phage_int_SAM_1"/>
    <property type="match status" value="1"/>
</dbReference>
<dbReference type="Gene3D" id="1.10.150.130">
    <property type="match status" value="1"/>
</dbReference>
<proteinExistence type="inferred from homology"/>
<evidence type="ECO:0000259" key="6">
    <source>
        <dbReference type="PROSITE" id="PS51898"/>
    </source>
</evidence>
<keyword evidence="9" id="KW-1185">Reference proteome</keyword>
<evidence type="ECO:0000256" key="4">
    <source>
        <dbReference type="ARBA" id="ARBA00023172"/>
    </source>
</evidence>
<evidence type="ECO:0000259" key="7">
    <source>
        <dbReference type="PROSITE" id="PS51900"/>
    </source>
</evidence>
<evidence type="ECO:0000256" key="2">
    <source>
        <dbReference type="ARBA" id="ARBA00022908"/>
    </source>
</evidence>
<dbReference type="InterPro" id="IPR013762">
    <property type="entry name" value="Integrase-like_cat_sf"/>
</dbReference>
<dbReference type="InterPro" id="IPR002104">
    <property type="entry name" value="Integrase_catalytic"/>
</dbReference>
<dbReference type="Gene3D" id="1.10.443.10">
    <property type="entry name" value="Intergrase catalytic core"/>
    <property type="match status" value="1"/>
</dbReference>
<dbReference type="RefSeq" id="WP_172188396.1">
    <property type="nucleotide sequence ID" value="NZ_CAWPPK010000262.1"/>
</dbReference>
<keyword evidence="3 5" id="KW-0238">DNA-binding</keyword>
<name>A0ABX2CY07_9CYAN</name>
<dbReference type="InterPro" id="IPR004107">
    <property type="entry name" value="Integrase_SAM-like_N"/>
</dbReference>
<dbReference type="Pfam" id="PF00589">
    <property type="entry name" value="Phage_integrase"/>
    <property type="match status" value="1"/>
</dbReference>
<evidence type="ECO:0000313" key="9">
    <source>
        <dbReference type="Proteomes" id="UP000702425"/>
    </source>
</evidence>
<dbReference type="PANTHER" id="PTHR30349:SF41">
    <property type="entry name" value="INTEGRASE_RECOMBINASE PROTEIN MJ0367-RELATED"/>
    <property type="match status" value="1"/>
</dbReference>
<comment type="caution">
    <text evidence="8">The sequence shown here is derived from an EMBL/GenBank/DDBJ whole genome shotgun (WGS) entry which is preliminary data.</text>
</comment>
<dbReference type="InterPro" id="IPR044068">
    <property type="entry name" value="CB"/>
</dbReference>
<keyword evidence="4" id="KW-0233">DNA recombination</keyword>
<feature type="domain" description="Core-binding (CB)" evidence="7">
    <location>
        <begin position="23"/>
        <end position="119"/>
    </location>
</feature>
<dbReference type="EMBL" id="SRRZ01000049">
    <property type="protein sequence ID" value="NQE35194.1"/>
    <property type="molecule type" value="Genomic_DNA"/>
</dbReference>
<protein>
    <submittedName>
        <fullName evidence="8">Tyrosine recombinase XerC</fullName>
    </submittedName>
</protein>
<feature type="domain" description="Tyr recombinase" evidence="6">
    <location>
        <begin position="165"/>
        <end position="352"/>
    </location>
</feature>
<reference evidence="8 9" key="1">
    <citation type="journal article" date="2020" name="Sci. Rep.">
        <title>A novel cyanobacterial geosmin producer, revising GeoA distribution and dispersion patterns in Bacteria.</title>
        <authorList>
            <person name="Churro C."/>
            <person name="Semedo-Aguiar A.P."/>
            <person name="Silva A.D."/>
            <person name="Pereira-Leal J.B."/>
            <person name="Leite R.B."/>
        </authorList>
    </citation>
    <scope>NUCLEOTIDE SEQUENCE [LARGE SCALE GENOMIC DNA]</scope>
    <source>
        <strain evidence="8 9">IPMA8</strain>
    </source>
</reference>
<dbReference type="SUPFAM" id="SSF56349">
    <property type="entry name" value="DNA breaking-rejoining enzymes"/>
    <property type="match status" value="1"/>
</dbReference>
<keyword evidence="2" id="KW-0229">DNA integration</keyword>
<dbReference type="PROSITE" id="PS51900">
    <property type="entry name" value="CB"/>
    <property type="match status" value="1"/>
</dbReference>
<dbReference type="InterPro" id="IPR010998">
    <property type="entry name" value="Integrase_recombinase_N"/>
</dbReference>
<dbReference type="PANTHER" id="PTHR30349">
    <property type="entry name" value="PHAGE INTEGRASE-RELATED"/>
    <property type="match status" value="1"/>
</dbReference>